<dbReference type="RefSeq" id="WP_328348481.1">
    <property type="nucleotide sequence ID" value="NZ_CP107906.1"/>
</dbReference>
<evidence type="ECO:0000256" key="1">
    <source>
        <dbReference type="SAM" id="MobiDB-lite"/>
    </source>
</evidence>
<organism evidence="2 3">
    <name type="scientific">Streptomyces violaceus</name>
    <name type="common">Streptomyces venezuelae</name>
    <dbReference type="NCBI Taxonomy" id="1936"/>
    <lineage>
        <taxon>Bacteria</taxon>
        <taxon>Bacillati</taxon>
        <taxon>Actinomycetota</taxon>
        <taxon>Actinomycetes</taxon>
        <taxon>Kitasatosporales</taxon>
        <taxon>Streptomycetaceae</taxon>
        <taxon>Streptomyces</taxon>
    </lineage>
</organism>
<feature type="compositionally biased region" description="Pro residues" evidence="1">
    <location>
        <begin position="63"/>
        <end position="74"/>
    </location>
</feature>
<proteinExistence type="predicted"/>
<dbReference type="EMBL" id="CP107906">
    <property type="protein sequence ID" value="WUG99643.1"/>
    <property type="molecule type" value="Genomic_DNA"/>
</dbReference>
<sequence>MESLRYDVEPYDIHTTVVEPGYFRTELLVEGSTIWPELSIDDYAPRTAPRIFGMKSMNGKQPGTPPSSPAPCSPSPARTSPCSASSPARTPSRPPGPRRRNSPPEASRELGGALAYDDAHA</sequence>
<gene>
    <name evidence="2" type="ORF">OHB29_42840</name>
</gene>
<accession>A0ABZ1P8P4</accession>
<dbReference type="Proteomes" id="UP001341259">
    <property type="component" value="Chromosome"/>
</dbReference>
<protein>
    <submittedName>
        <fullName evidence="2">Short-chain dehydrogenase/reductase SDR</fullName>
    </submittedName>
</protein>
<feature type="compositionally biased region" description="Low complexity" evidence="1">
    <location>
        <begin position="75"/>
        <end position="91"/>
    </location>
</feature>
<feature type="region of interest" description="Disordered" evidence="1">
    <location>
        <begin position="51"/>
        <end position="121"/>
    </location>
</feature>
<reference evidence="2 3" key="1">
    <citation type="submission" date="2022-10" db="EMBL/GenBank/DDBJ databases">
        <title>The complete genomes of actinobacterial strains from the NBC collection.</title>
        <authorList>
            <person name="Joergensen T.S."/>
            <person name="Alvarez Arevalo M."/>
            <person name="Sterndorff E.B."/>
            <person name="Faurdal D."/>
            <person name="Vuksanovic O."/>
            <person name="Mourched A.-S."/>
            <person name="Charusanti P."/>
            <person name="Shaw S."/>
            <person name="Blin K."/>
            <person name="Weber T."/>
        </authorList>
    </citation>
    <scope>NUCLEOTIDE SEQUENCE [LARGE SCALE GENOMIC DNA]</scope>
    <source>
        <strain evidence="2 3">NBC_00456</strain>
    </source>
</reference>
<evidence type="ECO:0000313" key="2">
    <source>
        <dbReference type="EMBL" id="WUG99643.1"/>
    </source>
</evidence>
<evidence type="ECO:0000313" key="3">
    <source>
        <dbReference type="Proteomes" id="UP001341259"/>
    </source>
</evidence>
<keyword evidence="3" id="KW-1185">Reference proteome</keyword>
<name>A0ABZ1P8P4_STRVL</name>